<organism evidence="2">
    <name type="scientific">Siphoviridae sp. ctr2f5</name>
    <dbReference type="NCBI Taxonomy" id="2825684"/>
    <lineage>
        <taxon>Viruses</taxon>
        <taxon>Duplodnaviria</taxon>
        <taxon>Heunggongvirae</taxon>
        <taxon>Uroviricota</taxon>
        <taxon>Caudoviricetes</taxon>
    </lineage>
</organism>
<evidence type="ECO:0000313" key="2">
    <source>
        <dbReference type="EMBL" id="DAE17378.1"/>
    </source>
</evidence>
<proteinExistence type="predicted"/>
<reference evidence="2" key="1">
    <citation type="journal article" date="2021" name="Proc. Natl. Acad. Sci. U.S.A.">
        <title>A Catalog of Tens of Thousands of Viruses from Human Metagenomes Reveals Hidden Associations with Chronic Diseases.</title>
        <authorList>
            <person name="Tisza M.J."/>
            <person name="Buck C.B."/>
        </authorList>
    </citation>
    <scope>NUCLEOTIDE SEQUENCE</scope>
    <source>
        <strain evidence="2">Ctr2f5</strain>
    </source>
</reference>
<evidence type="ECO:0000256" key="1">
    <source>
        <dbReference type="SAM" id="Phobius"/>
    </source>
</evidence>
<feature type="transmembrane region" description="Helical" evidence="1">
    <location>
        <begin position="65"/>
        <end position="86"/>
    </location>
</feature>
<keyword evidence="1" id="KW-1133">Transmembrane helix</keyword>
<protein>
    <submittedName>
        <fullName evidence="2">Uncharacterized protein</fullName>
    </submittedName>
</protein>
<keyword evidence="1" id="KW-0812">Transmembrane</keyword>
<name>A0A8S5QEK0_9CAUD</name>
<accession>A0A8S5QEK0</accession>
<dbReference type="EMBL" id="BK015639">
    <property type="protein sequence ID" value="DAE17378.1"/>
    <property type="molecule type" value="Genomic_DNA"/>
</dbReference>
<keyword evidence="1" id="KW-0472">Membrane</keyword>
<sequence>MFSVLTNRAITVIMIMMHHLQLINQIPQTDYLSGTEGVGIIIIDILGITLQKWYAYTKGEYMTQVFIFVLPPVAFVSITILVKYCVSRYSRYKEMELLLNSGVEHCEVTEYHVLF</sequence>